<dbReference type="SMART" id="SM00901">
    <property type="entry name" value="FRG"/>
    <property type="match status" value="1"/>
</dbReference>
<dbReference type="AlphaFoldDB" id="A0A5M4B1D7"/>
<comment type="caution">
    <text evidence="2">The sequence shown here is derived from an EMBL/GenBank/DDBJ whole genome shotgun (WGS) entry which is preliminary data.</text>
</comment>
<reference evidence="2 3" key="1">
    <citation type="submission" date="2019-10" db="EMBL/GenBank/DDBJ databases">
        <title>Prolixibacter strains distinguished by the presence of nitrate reductase genes were adept at nitrate-dependent anaerobic corrosion of metallic iron and carbon steel.</title>
        <authorList>
            <person name="Iino T."/>
            <person name="Shono N."/>
            <person name="Ito K."/>
            <person name="Nakamura R."/>
            <person name="Sueoka K."/>
            <person name="Harayama S."/>
            <person name="Ohkuma M."/>
        </authorList>
    </citation>
    <scope>NUCLEOTIDE SEQUENCE [LARGE SCALE GENOMIC DNA]</scope>
    <source>
        <strain evidence="2 3">JCM 13498</strain>
    </source>
</reference>
<name>A0A5M4B1D7_9BACT</name>
<evidence type="ECO:0000313" key="2">
    <source>
        <dbReference type="EMBL" id="GET33623.1"/>
    </source>
</evidence>
<dbReference type="OrthoDB" id="9816036at2"/>
<proteinExistence type="predicted"/>
<protein>
    <recommendedName>
        <fullName evidence="1">FRG domain-containing protein</fullName>
    </recommendedName>
</protein>
<accession>A0A5M4B1D7</accession>
<sequence length="276" mass="32298">MTQTSIIEKFDNIIKIGTTLGENWFRGHSRIIKELTPGIYRKPYSSRIYREFRPDIEFQFAEDFKRKAPSIATNLPNNDNHIEWLFLMQHHGVPTRLLDWTENILIATFFVVDSDLDKDGELWTFLPWQLNESHGFYGLPSNSKNKTLQFLSHEIFHDNPEKLREEYGLSDTPKAPMAFLPPLMHPRMNAQQSCFTIHPHPQKGYSIPELIPSNRYLMRYIIPKNLKKTFRSNLNNLGITHRTIFPDLVGLAKSLKDKESVLAWGQPDPLIFKEYE</sequence>
<gene>
    <name evidence="2" type="ORF">PbJCM13498_24860</name>
</gene>
<feature type="domain" description="FRG" evidence="1">
    <location>
        <begin position="19"/>
        <end position="123"/>
    </location>
</feature>
<dbReference type="InterPro" id="IPR014966">
    <property type="entry name" value="FRG-dom"/>
</dbReference>
<dbReference type="EMBL" id="BLAX01000001">
    <property type="protein sequence ID" value="GET33623.1"/>
    <property type="molecule type" value="Genomic_DNA"/>
</dbReference>
<organism evidence="2 3">
    <name type="scientific">Prolixibacter bellariivorans</name>
    <dbReference type="NCBI Taxonomy" id="314319"/>
    <lineage>
        <taxon>Bacteria</taxon>
        <taxon>Pseudomonadati</taxon>
        <taxon>Bacteroidota</taxon>
        <taxon>Bacteroidia</taxon>
        <taxon>Marinilabiliales</taxon>
        <taxon>Prolixibacteraceae</taxon>
        <taxon>Prolixibacter</taxon>
    </lineage>
</organism>
<keyword evidence="3" id="KW-1185">Reference proteome</keyword>
<dbReference type="Proteomes" id="UP000391834">
    <property type="component" value="Unassembled WGS sequence"/>
</dbReference>
<evidence type="ECO:0000259" key="1">
    <source>
        <dbReference type="SMART" id="SM00901"/>
    </source>
</evidence>
<dbReference type="RefSeq" id="WP_025864183.1">
    <property type="nucleotide sequence ID" value="NZ_BLAX01000001.1"/>
</dbReference>
<evidence type="ECO:0000313" key="3">
    <source>
        <dbReference type="Proteomes" id="UP000391834"/>
    </source>
</evidence>
<dbReference type="Pfam" id="PF08867">
    <property type="entry name" value="FRG"/>
    <property type="match status" value="1"/>
</dbReference>